<dbReference type="OrthoDB" id="3437960at2759"/>
<dbReference type="PANTHER" id="PTHR47772:SF13">
    <property type="entry name" value="GASTRULA ZINC FINGER PROTEIN XLCGF49.1-LIKE-RELATED"/>
    <property type="match status" value="1"/>
</dbReference>
<name>A3LVQ6_PICST</name>
<keyword evidence="2" id="KW-0479">Metal-binding</keyword>
<reference evidence="12 13" key="1">
    <citation type="journal article" date="2007" name="Nat. Biotechnol.">
        <title>Genome sequence of the lignocellulose-bioconverting and xylose-fermenting yeast Pichia stipitis.</title>
        <authorList>
            <person name="Jeffries T.W."/>
            <person name="Grigoriev I.V."/>
            <person name="Grimwood J."/>
            <person name="Laplaza J.M."/>
            <person name="Aerts A."/>
            <person name="Salamov A."/>
            <person name="Schmutz J."/>
            <person name="Lindquist E."/>
            <person name="Dehal P."/>
            <person name="Shapiro H."/>
            <person name="Jin Y.S."/>
            <person name="Passoth V."/>
            <person name="Richardson P.M."/>
        </authorList>
    </citation>
    <scope>NUCLEOTIDE SEQUENCE [LARGE SCALE GENOMIC DNA]</scope>
    <source>
        <strain evidence="13">ATCC 58785 / CBS 6054 / NBRC 10063 / NRRL Y-11545</strain>
    </source>
</reference>
<dbReference type="InParanoid" id="A3LVQ6"/>
<keyword evidence="4 9" id="KW-0863">Zinc-finger</keyword>
<dbReference type="GeneID" id="4839292"/>
<accession>A3LVQ6</accession>
<dbReference type="EMBL" id="CP000499">
    <property type="protein sequence ID" value="ABN67161.1"/>
    <property type="molecule type" value="Genomic_DNA"/>
</dbReference>
<dbReference type="GO" id="GO:0005634">
    <property type="term" value="C:nucleus"/>
    <property type="evidence" value="ECO:0007669"/>
    <property type="project" value="UniProtKB-SubCell"/>
</dbReference>
<keyword evidence="3" id="KW-0677">Repeat</keyword>
<dbReference type="PANTHER" id="PTHR47772">
    <property type="entry name" value="ZINC FINGER PROTEIN 200"/>
    <property type="match status" value="1"/>
</dbReference>
<evidence type="ECO:0000256" key="2">
    <source>
        <dbReference type="ARBA" id="ARBA00022723"/>
    </source>
</evidence>
<evidence type="ECO:0000256" key="3">
    <source>
        <dbReference type="ARBA" id="ARBA00022737"/>
    </source>
</evidence>
<feature type="domain" description="C2H2-type" evidence="11">
    <location>
        <begin position="377"/>
        <end position="406"/>
    </location>
</feature>
<dbReference type="InterPro" id="IPR050636">
    <property type="entry name" value="C2H2-ZF_domain-containing"/>
</dbReference>
<dbReference type="HOGENOM" id="CLU_588069_0_0_1"/>
<keyword evidence="7" id="KW-0804">Transcription</keyword>
<keyword evidence="5" id="KW-0862">Zinc</keyword>
<sequence>MASKLNMINNLKKRAEIRAEIRSSIKPADSLEEGEVSNSENHGKNDELDLDEGASLSQLAEEGAEEDLKNKIKREQIEQQLLGVHTDEEGDRSGSELEIYSDAGDDDFIPEVNGSGDRVHGGQHERDVQHELSAQQMRQVEEFSRAVDGQVHTIDPDLMPESTSKKRNLDITLPGTAGRLAGSVNPSSEAAVAVDAVASAVASAVAGDIGATMSHEGKVKRRQTTAVREDEKVCPYCKQEFDSAVDCRNHRRTHPKPKVYKCGLCDKTFSQIPNLSYHRTIVHKDLRVVNGIDTTSVNAATGSSNPTVANLAAVASSAVAASVPLVDLQNVRVFHCDEVDCTFTYLTYQALLAHKENDHSGVNVKRPYRVSKATKKHACTFDGCNKVFAKFSDLTRHSRVHSGERPFECTHCGATFNQKYRLTTHLRSHTGEKPFSCKYCGKTFARGDAVQSHIFAIHRAKGSAF</sequence>
<evidence type="ECO:0000256" key="10">
    <source>
        <dbReference type="SAM" id="MobiDB-lite"/>
    </source>
</evidence>
<dbReference type="SUPFAM" id="SSF57667">
    <property type="entry name" value="beta-beta-alpha zinc fingers"/>
    <property type="match status" value="3"/>
</dbReference>
<dbReference type="RefSeq" id="XP_001385190.1">
    <property type="nucleotide sequence ID" value="XM_001385153.1"/>
</dbReference>
<feature type="domain" description="C2H2-type" evidence="11">
    <location>
        <begin position="435"/>
        <end position="463"/>
    </location>
</feature>
<evidence type="ECO:0000256" key="1">
    <source>
        <dbReference type="ARBA" id="ARBA00004123"/>
    </source>
</evidence>
<dbReference type="Proteomes" id="UP000002258">
    <property type="component" value="Chromosome 5"/>
</dbReference>
<dbReference type="Gene3D" id="3.30.160.60">
    <property type="entry name" value="Classic Zinc Finger"/>
    <property type="match status" value="4"/>
</dbReference>
<dbReference type="GO" id="GO:0008270">
    <property type="term" value="F:zinc ion binding"/>
    <property type="evidence" value="ECO:0007669"/>
    <property type="project" value="UniProtKB-KW"/>
</dbReference>
<dbReference type="FunFam" id="3.30.160.60:FF:000515">
    <property type="entry name" value="early growth response protein 4"/>
    <property type="match status" value="1"/>
</dbReference>
<feature type="domain" description="C2H2-type" evidence="11">
    <location>
        <begin position="407"/>
        <end position="434"/>
    </location>
</feature>
<evidence type="ECO:0000256" key="6">
    <source>
        <dbReference type="ARBA" id="ARBA00023015"/>
    </source>
</evidence>
<dbReference type="OMA" id="CTECHEC"/>
<dbReference type="eggNOG" id="KOG1721">
    <property type="taxonomic scope" value="Eukaryota"/>
</dbReference>
<evidence type="ECO:0000256" key="8">
    <source>
        <dbReference type="ARBA" id="ARBA00023242"/>
    </source>
</evidence>
<keyword evidence="8" id="KW-0539">Nucleus</keyword>
<evidence type="ECO:0000259" key="11">
    <source>
        <dbReference type="PROSITE" id="PS50157"/>
    </source>
</evidence>
<dbReference type="PROSITE" id="PS00028">
    <property type="entry name" value="ZINC_FINGER_C2H2_1"/>
    <property type="match status" value="5"/>
</dbReference>
<keyword evidence="6" id="KW-0805">Transcription regulation</keyword>
<dbReference type="SMART" id="SM00355">
    <property type="entry name" value="ZnF_C2H2"/>
    <property type="match status" value="6"/>
</dbReference>
<evidence type="ECO:0000313" key="12">
    <source>
        <dbReference type="EMBL" id="ABN67161.1"/>
    </source>
</evidence>
<organism evidence="12 13">
    <name type="scientific">Scheffersomyces stipitis (strain ATCC 58785 / CBS 6054 / NBRC 10063 / NRRL Y-11545)</name>
    <name type="common">Yeast</name>
    <name type="synonym">Pichia stipitis</name>
    <dbReference type="NCBI Taxonomy" id="322104"/>
    <lineage>
        <taxon>Eukaryota</taxon>
        <taxon>Fungi</taxon>
        <taxon>Dikarya</taxon>
        <taxon>Ascomycota</taxon>
        <taxon>Saccharomycotina</taxon>
        <taxon>Pichiomycetes</taxon>
        <taxon>Debaryomycetaceae</taxon>
        <taxon>Scheffersomyces</taxon>
    </lineage>
</organism>
<dbReference type="Pfam" id="PF00096">
    <property type="entry name" value="zf-C2H2"/>
    <property type="match status" value="3"/>
</dbReference>
<feature type="region of interest" description="Disordered" evidence="10">
    <location>
        <begin position="22"/>
        <end position="70"/>
    </location>
</feature>
<dbReference type="PROSITE" id="PS50157">
    <property type="entry name" value="ZINC_FINGER_C2H2_2"/>
    <property type="match status" value="5"/>
</dbReference>
<feature type="domain" description="C2H2-type" evidence="11">
    <location>
        <begin position="260"/>
        <end position="288"/>
    </location>
</feature>
<gene>
    <name evidence="12" type="primary">AZF2</name>
    <name evidence="12" type="ORF">PICST_67866</name>
</gene>
<evidence type="ECO:0000313" key="13">
    <source>
        <dbReference type="Proteomes" id="UP000002258"/>
    </source>
</evidence>
<evidence type="ECO:0000256" key="7">
    <source>
        <dbReference type="ARBA" id="ARBA00023163"/>
    </source>
</evidence>
<feature type="domain" description="C2H2-type" evidence="11">
    <location>
        <begin position="232"/>
        <end position="259"/>
    </location>
</feature>
<keyword evidence="13" id="KW-1185">Reference proteome</keyword>
<dbReference type="KEGG" id="pic:PICST_67866"/>
<evidence type="ECO:0000256" key="4">
    <source>
        <dbReference type="ARBA" id="ARBA00022771"/>
    </source>
</evidence>
<evidence type="ECO:0000256" key="5">
    <source>
        <dbReference type="ARBA" id="ARBA00022833"/>
    </source>
</evidence>
<evidence type="ECO:0000256" key="9">
    <source>
        <dbReference type="PROSITE-ProRule" id="PRU00042"/>
    </source>
</evidence>
<dbReference type="STRING" id="322104.A3LVQ6"/>
<dbReference type="AlphaFoldDB" id="A3LVQ6"/>
<comment type="subcellular location">
    <subcellularLocation>
        <location evidence="1">Nucleus</location>
    </subcellularLocation>
</comment>
<dbReference type="InterPro" id="IPR013087">
    <property type="entry name" value="Znf_C2H2_type"/>
</dbReference>
<dbReference type="InterPro" id="IPR036236">
    <property type="entry name" value="Znf_C2H2_sf"/>
</dbReference>
<proteinExistence type="predicted"/>
<dbReference type="Pfam" id="PF13912">
    <property type="entry name" value="zf-C2H2_6"/>
    <property type="match status" value="1"/>
</dbReference>
<dbReference type="Pfam" id="PF13894">
    <property type="entry name" value="zf-C2H2_4"/>
    <property type="match status" value="1"/>
</dbReference>
<protein>
    <submittedName>
        <fullName evidence="12">Asparagine-rich zinc finger protein</fullName>
    </submittedName>
</protein>